<dbReference type="GO" id="GO:0005768">
    <property type="term" value="C:endosome"/>
    <property type="evidence" value="ECO:0007669"/>
    <property type="project" value="TreeGrafter"/>
</dbReference>
<evidence type="ECO:0000256" key="1">
    <source>
        <dbReference type="ARBA" id="ARBA00004141"/>
    </source>
</evidence>
<proteinExistence type="inferred from homology"/>
<keyword evidence="5 7" id="KW-1133">Transmembrane helix</keyword>
<dbReference type="PANTHER" id="PTHR10766">
    <property type="entry name" value="TRANSMEMBRANE 9 SUPERFAMILY PROTEIN"/>
    <property type="match status" value="1"/>
</dbReference>
<dbReference type="GO" id="GO:0007034">
    <property type="term" value="P:vacuolar transport"/>
    <property type="evidence" value="ECO:0007669"/>
    <property type="project" value="TreeGrafter"/>
</dbReference>
<feature type="transmembrane region" description="Helical" evidence="7">
    <location>
        <begin position="505"/>
        <end position="532"/>
    </location>
</feature>
<evidence type="ECO:0000256" key="6">
    <source>
        <dbReference type="ARBA" id="ARBA00023136"/>
    </source>
</evidence>
<dbReference type="AlphaFoldDB" id="A0A8J2T1Z1"/>
<feature type="transmembrane region" description="Helical" evidence="7">
    <location>
        <begin position="289"/>
        <end position="311"/>
    </location>
</feature>
<comment type="subcellular location">
    <subcellularLocation>
        <location evidence="1">Membrane</location>
        <topology evidence="1">Multi-pass membrane protein</topology>
    </subcellularLocation>
</comment>
<dbReference type="GO" id="GO:0000329">
    <property type="term" value="C:fungal-type vacuole membrane"/>
    <property type="evidence" value="ECO:0007669"/>
    <property type="project" value="TreeGrafter"/>
</dbReference>
<dbReference type="InterPro" id="IPR004240">
    <property type="entry name" value="EMP70"/>
</dbReference>
<keyword evidence="9" id="KW-1185">Reference proteome</keyword>
<feature type="signal peptide" evidence="7">
    <location>
        <begin position="1"/>
        <end position="18"/>
    </location>
</feature>
<feature type="transmembrane region" description="Helical" evidence="7">
    <location>
        <begin position="355"/>
        <end position="378"/>
    </location>
</feature>
<dbReference type="PANTHER" id="PTHR10766:SF111">
    <property type="entry name" value="TRANSMEMBRANE 9 SUPERFAMILY MEMBER 2"/>
    <property type="match status" value="1"/>
</dbReference>
<evidence type="ECO:0000256" key="7">
    <source>
        <dbReference type="RuleBase" id="RU363079"/>
    </source>
</evidence>
<keyword evidence="4 7" id="KW-0732">Signal</keyword>
<comment type="similarity">
    <text evidence="2 7">Belongs to the nonaspanin (TM9SF) (TC 9.A.2) family.</text>
</comment>
<feature type="transmembrane region" description="Helical" evidence="7">
    <location>
        <begin position="544"/>
        <end position="567"/>
    </location>
</feature>
<feature type="chain" id="PRO_5035342099" description="Transmembrane 9 superfamily member" evidence="7">
    <location>
        <begin position="19"/>
        <end position="651"/>
    </location>
</feature>
<dbReference type="EMBL" id="HG316454">
    <property type="protein sequence ID" value="CDF87384.1"/>
    <property type="molecule type" value="Genomic_DNA"/>
</dbReference>
<keyword evidence="6 7" id="KW-0472">Membrane</keyword>
<organism evidence="8 9">
    <name type="scientific">Zygosaccharomyces bailii (strain CLIB 213 / ATCC 58445 / CBS 680 / BCRC 21525 / NBRC 1098 / NCYC 1416 / NRRL Y-2227)</name>
    <dbReference type="NCBI Taxonomy" id="1333698"/>
    <lineage>
        <taxon>Eukaryota</taxon>
        <taxon>Fungi</taxon>
        <taxon>Dikarya</taxon>
        <taxon>Ascomycota</taxon>
        <taxon>Saccharomycotina</taxon>
        <taxon>Saccharomycetes</taxon>
        <taxon>Saccharomycetales</taxon>
        <taxon>Saccharomycetaceae</taxon>
        <taxon>Zygosaccharomyces</taxon>
    </lineage>
</organism>
<evidence type="ECO:0000313" key="8">
    <source>
        <dbReference type="EMBL" id="CDF87384.1"/>
    </source>
</evidence>
<feature type="transmembrane region" description="Helical" evidence="7">
    <location>
        <begin position="579"/>
        <end position="599"/>
    </location>
</feature>
<name>A0A8J2T1Z1_ZYGB2</name>
<keyword evidence="3 7" id="KW-0812">Transmembrane</keyword>
<gene>
    <name evidence="8" type="ORF">BN860_05160g</name>
</gene>
<dbReference type="Pfam" id="PF02990">
    <property type="entry name" value="EMP70"/>
    <property type="match status" value="1"/>
</dbReference>
<evidence type="ECO:0000256" key="4">
    <source>
        <dbReference type="ARBA" id="ARBA00022729"/>
    </source>
</evidence>
<accession>A0A8J2T1Z1</accession>
<feature type="transmembrane region" description="Helical" evidence="7">
    <location>
        <begin position="390"/>
        <end position="410"/>
    </location>
</feature>
<dbReference type="OrthoDB" id="1666796at2759"/>
<dbReference type="GO" id="GO:0072657">
    <property type="term" value="P:protein localization to membrane"/>
    <property type="evidence" value="ECO:0007669"/>
    <property type="project" value="TreeGrafter"/>
</dbReference>
<feature type="transmembrane region" description="Helical" evidence="7">
    <location>
        <begin position="458"/>
        <end position="480"/>
    </location>
</feature>
<evidence type="ECO:0000256" key="3">
    <source>
        <dbReference type="ARBA" id="ARBA00022692"/>
    </source>
</evidence>
<feature type="transmembrane region" description="Helical" evidence="7">
    <location>
        <begin position="611"/>
        <end position="641"/>
    </location>
</feature>
<evidence type="ECO:0000313" key="9">
    <source>
        <dbReference type="Proteomes" id="UP000019375"/>
    </source>
</evidence>
<dbReference type="Proteomes" id="UP000019375">
    <property type="component" value="Unassembled WGS sequence"/>
</dbReference>
<reference evidence="9" key="1">
    <citation type="journal article" date="2013" name="Genome Announc.">
        <title>Genome sequence of the food spoilage yeast Zygosaccharomyces bailii CLIB 213(T).</title>
        <authorList>
            <person name="Galeote V."/>
            <person name="Bigey F."/>
            <person name="Devillers H."/>
            <person name="Neuveglise C."/>
            <person name="Dequin S."/>
        </authorList>
    </citation>
    <scope>NUCLEOTIDE SEQUENCE [LARGE SCALE GENOMIC DNA]</scope>
    <source>
        <strain evidence="9">CLIB 213 / ATCC 58445 / CBS 680 / CCRC 21525 / NBRC 1098 / NCYC 1416 / NRRL Y-2227</strain>
    </source>
</reference>
<protein>
    <recommendedName>
        <fullName evidence="7">Transmembrane 9 superfamily member</fullName>
    </recommendedName>
</protein>
<sequence>MMSSTFFLVCISASLAKAFYLPGVAPTTYHSNDEIQLLVNHLTPSIYFQHEDEDGHMVKGDKEHYLYSYDYYYSKFHFCRPDKVEKQPESLGSIIFGDRIYNSPFKLNMLQEMECIPLCKTKIPGEDAKFINKLIKNGFLQNWLIDGLPAGRQVHDTRTDTDFYGTGFPLGFVDVTQGFSSSQDSGASKNVIGNVEVPYLANHFDINIEYHDRGQDNYRVVGVTVSPLSIKRSSPETCQYNAETESLTLSESEDNEVYFTYSVKFTKSDTVWATRWDKYLHVYDPTIQWFSLINCSIVVVALSSVVLHMLLRALKNDLARYNELNLDNEFHEDSGWKLSHGDVFRMPERSLSLSVLVGSGVQLFLMIACSILFAALGFLSPSSRGSLPTVMFILYALFGFVGSYASMSIYKFFKGPYWKVNMLLTPLLVPGGILMSIVLLNFFLVFVHSSGAIPAGTLFAIIVLWFVFSIPLSFAGSLIAHKRCHLDEHPTKTNQIARQIPAQPWYLRTIPVSLIAGVFPFASIAVELYFIYTSLWFNKIYYMFGFLLFSFLLLTFTTALVTILTTYHSLCLENWKWQWRSFIVGGVGCAFYVFIHSILFTKFKLGGFTTVILYLGYSTLISVLCCIVTGSIGFISSMFFIRKIYSSIKVD</sequence>
<evidence type="ECO:0000256" key="5">
    <source>
        <dbReference type="ARBA" id="ARBA00022989"/>
    </source>
</evidence>
<feature type="transmembrane region" description="Helical" evidence="7">
    <location>
        <begin position="422"/>
        <end position="446"/>
    </location>
</feature>
<evidence type="ECO:0000256" key="2">
    <source>
        <dbReference type="ARBA" id="ARBA00005227"/>
    </source>
</evidence>